<feature type="transmembrane region" description="Helical" evidence="10">
    <location>
        <begin position="76"/>
        <end position="97"/>
    </location>
</feature>
<evidence type="ECO:0000256" key="5">
    <source>
        <dbReference type="ARBA" id="ARBA00022989"/>
    </source>
</evidence>
<keyword evidence="5 10" id="KW-1133">Transmembrane helix</keyword>
<organism evidence="11 12">
    <name type="scientific">Roseburia hominis</name>
    <dbReference type="NCBI Taxonomy" id="301301"/>
    <lineage>
        <taxon>Bacteria</taxon>
        <taxon>Bacillati</taxon>
        <taxon>Bacillota</taxon>
        <taxon>Clostridia</taxon>
        <taxon>Lachnospirales</taxon>
        <taxon>Lachnospiraceae</taxon>
        <taxon>Roseburia</taxon>
    </lineage>
</organism>
<dbReference type="InterPro" id="IPR003811">
    <property type="entry name" value="G3P_acylTferase_PlsY"/>
</dbReference>
<dbReference type="RefSeq" id="WP_118097680.1">
    <property type="nucleotide sequence ID" value="NZ_JAQEDX010000011.1"/>
</dbReference>
<comment type="caution">
    <text evidence="11">The sequence shown here is derived from an EMBL/GenBank/DDBJ whole genome shotgun (WGS) entry which is preliminary data.</text>
</comment>
<reference evidence="11 12" key="1">
    <citation type="submission" date="2018-08" db="EMBL/GenBank/DDBJ databases">
        <title>A genome reference for cultivated species of the human gut microbiota.</title>
        <authorList>
            <person name="Zou Y."/>
            <person name="Xue W."/>
            <person name="Luo G."/>
        </authorList>
    </citation>
    <scope>NUCLEOTIDE SEQUENCE [LARGE SCALE GENOMIC DNA]</scope>
    <source>
        <strain evidence="11 12">AF22-12AC</strain>
    </source>
</reference>
<evidence type="ECO:0000256" key="3">
    <source>
        <dbReference type="ARBA" id="ARBA00022679"/>
    </source>
</evidence>
<dbReference type="PANTHER" id="PTHR30309:SF0">
    <property type="entry name" value="GLYCEROL-3-PHOSPHATE ACYLTRANSFERASE-RELATED"/>
    <property type="match status" value="1"/>
</dbReference>
<dbReference type="EMBL" id="QRVL01000009">
    <property type="protein sequence ID" value="RGS39531.1"/>
    <property type="molecule type" value="Genomic_DNA"/>
</dbReference>
<keyword evidence="8" id="KW-0594">Phospholipid biosynthesis</keyword>
<evidence type="ECO:0000256" key="9">
    <source>
        <dbReference type="ARBA" id="ARBA00023264"/>
    </source>
</evidence>
<evidence type="ECO:0000256" key="7">
    <source>
        <dbReference type="ARBA" id="ARBA00023136"/>
    </source>
</evidence>
<dbReference type="SMART" id="SM01207">
    <property type="entry name" value="G3P_acyltransf"/>
    <property type="match status" value="1"/>
</dbReference>
<evidence type="ECO:0000256" key="1">
    <source>
        <dbReference type="ARBA" id="ARBA00022475"/>
    </source>
</evidence>
<keyword evidence="4 10" id="KW-0812">Transmembrane</keyword>
<evidence type="ECO:0000256" key="10">
    <source>
        <dbReference type="SAM" id="Phobius"/>
    </source>
</evidence>
<name>A0A395VA08_9FIRM</name>
<gene>
    <name evidence="11" type="ORF">DWX93_10960</name>
</gene>
<evidence type="ECO:0000256" key="6">
    <source>
        <dbReference type="ARBA" id="ARBA00023098"/>
    </source>
</evidence>
<keyword evidence="1" id="KW-1003">Cell membrane</keyword>
<feature type="transmembrane region" description="Helical" evidence="10">
    <location>
        <begin position="7"/>
        <end position="26"/>
    </location>
</feature>
<keyword evidence="9" id="KW-1208">Phospholipid metabolism</keyword>
<sequence length="203" mass="22247">MSSYLGFVIGGYLLGSILFAYVLPKLTRHIDIREMSEDGNPGTYNAFRYGGVICGICVLLLELLKGFFPVWLCERTAGLQPLWFAAVMAAPVLGHAYSIYHRGRGGKAIAVSFGVLLGLVPAGIWQPLAMLVLFYLLFSLLFKIKSHARRSVVTYLCFAAGTCLTVEERSVLIGSLLIAGTVIYRHTFGCPGEEKNECTDLIM</sequence>
<evidence type="ECO:0000313" key="12">
    <source>
        <dbReference type="Proteomes" id="UP000266172"/>
    </source>
</evidence>
<proteinExistence type="predicted"/>
<keyword evidence="2" id="KW-0444">Lipid biosynthesis</keyword>
<protein>
    <submittedName>
        <fullName evidence="11">Glycerol-3-phosphate acyltransferase</fullName>
    </submittedName>
</protein>
<dbReference type="Pfam" id="PF02660">
    <property type="entry name" value="G3P_acyltransf"/>
    <property type="match status" value="1"/>
</dbReference>
<dbReference type="GO" id="GO:0043772">
    <property type="term" value="F:acyl-phosphate glycerol-3-phosphate acyltransferase activity"/>
    <property type="evidence" value="ECO:0007669"/>
    <property type="project" value="InterPro"/>
</dbReference>
<dbReference type="AlphaFoldDB" id="A0A395VA08"/>
<dbReference type="GO" id="GO:0008654">
    <property type="term" value="P:phospholipid biosynthetic process"/>
    <property type="evidence" value="ECO:0007669"/>
    <property type="project" value="UniProtKB-KW"/>
</dbReference>
<feature type="transmembrane region" description="Helical" evidence="10">
    <location>
        <begin position="46"/>
        <end position="64"/>
    </location>
</feature>
<keyword evidence="3 11" id="KW-0808">Transferase</keyword>
<evidence type="ECO:0000256" key="2">
    <source>
        <dbReference type="ARBA" id="ARBA00022516"/>
    </source>
</evidence>
<keyword evidence="6" id="KW-0443">Lipid metabolism</keyword>
<evidence type="ECO:0000256" key="4">
    <source>
        <dbReference type="ARBA" id="ARBA00022692"/>
    </source>
</evidence>
<feature type="transmembrane region" description="Helical" evidence="10">
    <location>
        <begin position="109"/>
        <end position="142"/>
    </location>
</feature>
<keyword evidence="7 10" id="KW-0472">Membrane</keyword>
<keyword evidence="11" id="KW-0012">Acyltransferase</keyword>
<accession>A0A395VA08</accession>
<dbReference type="Proteomes" id="UP000266172">
    <property type="component" value="Unassembled WGS sequence"/>
</dbReference>
<evidence type="ECO:0000256" key="8">
    <source>
        <dbReference type="ARBA" id="ARBA00023209"/>
    </source>
</evidence>
<evidence type="ECO:0000313" key="11">
    <source>
        <dbReference type="EMBL" id="RGS39531.1"/>
    </source>
</evidence>
<dbReference type="PANTHER" id="PTHR30309">
    <property type="entry name" value="INNER MEMBRANE PROTEIN YGIH"/>
    <property type="match status" value="1"/>
</dbReference>
<dbReference type="GO" id="GO:0005886">
    <property type="term" value="C:plasma membrane"/>
    <property type="evidence" value="ECO:0007669"/>
    <property type="project" value="InterPro"/>
</dbReference>